<accession>A0A1C7FFS8</accession>
<protein>
    <submittedName>
        <fullName evidence="1">Uncharacterized protein</fullName>
    </submittedName>
</protein>
<evidence type="ECO:0000313" key="2">
    <source>
        <dbReference type="Proteomes" id="UP000092528"/>
    </source>
</evidence>
<gene>
    <name evidence="1" type="ORF">VSVS05_03235</name>
</gene>
<proteinExistence type="predicted"/>
<keyword evidence="2" id="KW-1185">Reference proteome</keyword>
<dbReference type="AlphaFoldDB" id="A0A1C7FFS8"/>
<evidence type="ECO:0000313" key="1">
    <source>
        <dbReference type="EMBL" id="ANU38273.1"/>
    </source>
</evidence>
<dbReference type="EMBL" id="CP016415">
    <property type="protein sequence ID" value="ANU38273.1"/>
    <property type="molecule type" value="Genomic_DNA"/>
</dbReference>
<reference evidence="1 2" key="1">
    <citation type="submission" date="2016-07" db="EMBL/GenBank/DDBJ databases">
        <title>Genome sequencing of Vibrio scophthalmi strain VS-05, an isolated from Paralichthys olivaceus.</title>
        <authorList>
            <person name="Han H.-J."/>
        </authorList>
    </citation>
    <scope>NUCLEOTIDE SEQUENCE [LARGE SCALE GENOMIC DNA]</scope>
    <source>
        <strain evidence="1 2">VS-05</strain>
    </source>
</reference>
<organism evidence="1 2">
    <name type="scientific">Vibrio scophthalmi</name>
    <dbReference type="NCBI Taxonomy" id="45658"/>
    <lineage>
        <taxon>Bacteria</taxon>
        <taxon>Pseudomonadati</taxon>
        <taxon>Pseudomonadota</taxon>
        <taxon>Gammaproteobacteria</taxon>
        <taxon>Vibrionales</taxon>
        <taxon>Vibrionaceae</taxon>
        <taxon>Vibrio</taxon>
    </lineage>
</organism>
<sequence length="33" mass="3795">MSRSILSKRELIDSPVLFESLKEELLSLLFSIT</sequence>
<dbReference type="Proteomes" id="UP000092528">
    <property type="component" value="Chromosome 2"/>
</dbReference>
<name>A0A1C7FFS8_9VIBR</name>